<comment type="caution">
    <text evidence="3">The sequence shown here is derived from an EMBL/GenBank/DDBJ whole genome shotgun (WGS) entry which is preliminary data.</text>
</comment>
<dbReference type="GO" id="GO:0047527">
    <property type="term" value="F:2,3-dihydroxybenzoate-serine ligase activity"/>
    <property type="evidence" value="ECO:0007669"/>
    <property type="project" value="TreeGrafter"/>
</dbReference>
<dbReference type="AlphaFoldDB" id="A0A917L946"/>
<dbReference type="PANTHER" id="PTHR45527:SF1">
    <property type="entry name" value="FATTY ACID SYNTHASE"/>
    <property type="match status" value="1"/>
</dbReference>
<feature type="region of interest" description="Disordered" evidence="1">
    <location>
        <begin position="509"/>
        <end position="528"/>
    </location>
</feature>
<dbReference type="EMBL" id="BMQA01000040">
    <property type="protein sequence ID" value="GGJ51513.1"/>
    <property type="molecule type" value="Genomic_DNA"/>
</dbReference>
<dbReference type="InterPro" id="IPR023213">
    <property type="entry name" value="CAT-like_dom_sf"/>
</dbReference>
<reference evidence="3" key="1">
    <citation type="journal article" date="2014" name="Int. J. Syst. Evol. Microbiol.">
        <title>Complete genome sequence of Corynebacterium casei LMG S-19264T (=DSM 44701T), isolated from a smear-ripened cheese.</title>
        <authorList>
            <consortium name="US DOE Joint Genome Institute (JGI-PGF)"/>
            <person name="Walter F."/>
            <person name="Albersmeier A."/>
            <person name="Kalinowski J."/>
            <person name="Ruckert C."/>
        </authorList>
    </citation>
    <scope>NUCLEOTIDE SEQUENCE</scope>
    <source>
        <strain evidence="3">JCM 3086</strain>
    </source>
</reference>
<dbReference type="InterPro" id="IPR001242">
    <property type="entry name" value="Condensation_dom"/>
</dbReference>
<dbReference type="RefSeq" id="WP_189315645.1">
    <property type="nucleotide sequence ID" value="NZ_BMQA01000040.1"/>
</dbReference>
<keyword evidence="4" id="KW-1185">Reference proteome</keyword>
<feature type="compositionally biased region" description="Basic and acidic residues" evidence="1">
    <location>
        <begin position="282"/>
        <end position="292"/>
    </location>
</feature>
<evidence type="ECO:0000256" key="1">
    <source>
        <dbReference type="SAM" id="MobiDB-lite"/>
    </source>
</evidence>
<protein>
    <recommendedName>
        <fullName evidence="2">Condensation domain-containing protein</fullName>
    </recommendedName>
</protein>
<dbReference type="GO" id="GO:0043041">
    <property type="term" value="P:amino acid activation for nonribosomal peptide biosynthetic process"/>
    <property type="evidence" value="ECO:0007669"/>
    <property type="project" value="TreeGrafter"/>
</dbReference>
<dbReference type="Gene3D" id="3.30.559.10">
    <property type="entry name" value="Chloramphenicol acetyltransferase-like domain"/>
    <property type="match status" value="1"/>
</dbReference>
<feature type="domain" description="Condensation" evidence="2">
    <location>
        <begin position="118"/>
        <end position="394"/>
    </location>
</feature>
<evidence type="ECO:0000313" key="4">
    <source>
        <dbReference type="Proteomes" id="UP000657574"/>
    </source>
</evidence>
<dbReference type="Pfam" id="PF00668">
    <property type="entry name" value="Condensation"/>
    <property type="match status" value="1"/>
</dbReference>
<sequence length="528" mass="54918">MPTRTPLEALLDLAADVMGHDRRTLPADAAGSPFITLGGTLEQAMRLQARAEERLRLGLDLSLLLGPVPLADALARAVPAPAAAPGQRPAPRRRPALPQQRAALAARPGLAGYRVLSAELTGRLDLSALRTALAALGERHEGLRTVFAPSPTGPVRHVLAACPVPLLTQPHPAPGGDPVAAAHARLAQDVAGPAGPGPADRAGRPPLAFVLTPLAADRVLLSFLYHEAVADVWSAALVWQELLADYGRAVDGHAPVRTPAPGPDAAAQRADPASPPAARPEPAAERAARPRDVPGVPPLAGGAGPAAVDFRGERLPFGLGAGLRDGVDATARRAGVPHSTVVLAAWVLALSRRTGHERLLIGTELPRRPTAALLRTVAPYAAVLPVRCELEPTTDYFLRGLACAYSEALAYADAGPAGPAQVTFAAHDELLPTRIRAGGITARFHHGHLGGVTAHAALTLLRWRERPLLALDFATSSLERSDAVGLAVGTRTALRALALSRPWTPVDDLLPPPAPARTTGTALPLHGR</sequence>
<dbReference type="GO" id="GO:0009239">
    <property type="term" value="P:enterobactin biosynthetic process"/>
    <property type="evidence" value="ECO:0007669"/>
    <property type="project" value="TreeGrafter"/>
</dbReference>
<dbReference type="Gene3D" id="3.30.559.30">
    <property type="entry name" value="Nonribosomal peptide synthetase, condensation domain"/>
    <property type="match status" value="1"/>
</dbReference>
<dbReference type="SUPFAM" id="SSF52777">
    <property type="entry name" value="CoA-dependent acyltransferases"/>
    <property type="match status" value="2"/>
</dbReference>
<evidence type="ECO:0000259" key="2">
    <source>
        <dbReference type="Pfam" id="PF00668"/>
    </source>
</evidence>
<dbReference type="GO" id="GO:0009366">
    <property type="term" value="C:enterobactin synthetase complex"/>
    <property type="evidence" value="ECO:0007669"/>
    <property type="project" value="TreeGrafter"/>
</dbReference>
<dbReference type="GO" id="GO:0031177">
    <property type="term" value="F:phosphopantetheine binding"/>
    <property type="evidence" value="ECO:0007669"/>
    <property type="project" value="TreeGrafter"/>
</dbReference>
<feature type="compositionally biased region" description="Low complexity" evidence="1">
    <location>
        <begin position="263"/>
        <end position="272"/>
    </location>
</feature>
<feature type="region of interest" description="Disordered" evidence="1">
    <location>
        <begin position="254"/>
        <end position="300"/>
    </location>
</feature>
<dbReference type="GO" id="GO:0005829">
    <property type="term" value="C:cytosol"/>
    <property type="evidence" value="ECO:0007669"/>
    <property type="project" value="TreeGrafter"/>
</dbReference>
<evidence type="ECO:0000313" key="3">
    <source>
        <dbReference type="EMBL" id="GGJ51513.1"/>
    </source>
</evidence>
<name>A0A917L946_9ACTN</name>
<proteinExistence type="predicted"/>
<dbReference type="Proteomes" id="UP000657574">
    <property type="component" value="Unassembled WGS sequence"/>
</dbReference>
<dbReference type="PANTHER" id="PTHR45527">
    <property type="entry name" value="NONRIBOSOMAL PEPTIDE SYNTHETASE"/>
    <property type="match status" value="1"/>
</dbReference>
<organism evidence="3 4">
    <name type="scientific">Streptomyces brasiliensis</name>
    <dbReference type="NCBI Taxonomy" id="1954"/>
    <lineage>
        <taxon>Bacteria</taxon>
        <taxon>Bacillati</taxon>
        <taxon>Actinomycetota</taxon>
        <taxon>Actinomycetes</taxon>
        <taxon>Kitasatosporales</taxon>
        <taxon>Streptomycetaceae</taxon>
        <taxon>Streptomyces</taxon>
    </lineage>
</organism>
<accession>A0A917L946</accession>
<feature type="compositionally biased region" description="Low complexity" evidence="1">
    <location>
        <begin position="516"/>
        <end position="528"/>
    </location>
</feature>
<reference evidence="3" key="2">
    <citation type="submission" date="2020-09" db="EMBL/GenBank/DDBJ databases">
        <authorList>
            <person name="Sun Q."/>
            <person name="Ohkuma M."/>
        </authorList>
    </citation>
    <scope>NUCLEOTIDE SEQUENCE</scope>
    <source>
        <strain evidence="3">JCM 3086</strain>
    </source>
</reference>
<gene>
    <name evidence="3" type="ORF">GCM10010121_073070</name>
</gene>
<dbReference type="GO" id="GO:0008610">
    <property type="term" value="P:lipid biosynthetic process"/>
    <property type="evidence" value="ECO:0007669"/>
    <property type="project" value="UniProtKB-ARBA"/>
</dbReference>